<dbReference type="Gene3D" id="1.25.70.10">
    <property type="entry name" value="Transcription termination factor 3, mitochondrial"/>
    <property type="match status" value="1"/>
</dbReference>
<dbReference type="AlphaFoldDB" id="A0AAN8YXW9"/>
<dbReference type="GO" id="GO:0006353">
    <property type="term" value="P:DNA-templated transcription termination"/>
    <property type="evidence" value="ECO:0007669"/>
    <property type="project" value="UniProtKB-KW"/>
</dbReference>
<dbReference type="PANTHER" id="PTHR13068:SF133">
    <property type="entry name" value="MITOCHONDRIAL TRANSCRIPTION TERMINATION FACTOR FAMILY PROTEIN"/>
    <property type="match status" value="1"/>
</dbReference>
<keyword evidence="3" id="KW-0809">Transit peptide</keyword>
<name>A0AAN8YXW9_9MAGN</name>
<comment type="caution">
    <text evidence="4">The sequence shown here is derived from an EMBL/GenBank/DDBJ whole genome shotgun (WGS) entry which is preliminary data.</text>
</comment>
<accession>A0AAN8YXW9</accession>
<keyword evidence="2" id="KW-0806">Transcription termination</keyword>
<evidence type="ECO:0000313" key="4">
    <source>
        <dbReference type="EMBL" id="KAK6916290.1"/>
    </source>
</evidence>
<organism evidence="4 5">
    <name type="scientific">Dillenia turbinata</name>
    <dbReference type="NCBI Taxonomy" id="194707"/>
    <lineage>
        <taxon>Eukaryota</taxon>
        <taxon>Viridiplantae</taxon>
        <taxon>Streptophyta</taxon>
        <taxon>Embryophyta</taxon>
        <taxon>Tracheophyta</taxon>
        <taxon>Spermatophyta</taxon>
        <taxon>Magnoliopsida</taxon>
        <taxon>eudicotyledons</taxon>
        <taxon>Gunneridae</taxon>
        <taxon>Pentapetalae</taxon>
        <taxon>Dilleniales</taxon>
        <taxon>Dilleniaceae</taxon>
        <taxon>Dillenia</taxon>
    </lineage>
</organism>
<dbReference type="InterPro" id="IPR038538">
    <property type="entry name" value="MTERF_sf"/>
</dbReference>
<dbReference type="PANTHER" id="PTHR13068">
    <property type="entry name" value="CGI-12 PROTEIN-RELATED"/>
    <property type="match status" value="1"/>
</dbReference>
<dbReference type="EMBL" id="JBAMMX010000024">
    <property type="protein sequence ID" value="KAK6916290.1"/>
    <property type="molecule type" value="Genomic_DNA"/>
</dbReference>
<reference evidence="4 5" key="1">
    <citation type="submission" date="2023-12" db="EMBL/GenBank/DDBJ databases">
        <title>A high-quality genome assembly for Dillenia turbinata (Dilleniales).</title>
        <authorList>
            <person name="Chanderbali A."/>
        </authorList>
    </citation>
    <scope>NUCLEOTIDE SEQUENCE [LARGE SCALE GENOMIC DNA]</scope>
    <source>
        <strain evidence="4">LSX21</strain>
        <tissue evidence="4">Leaf</tissue>
    </source>
</reference>
<keyword evidence="2" id="KW-0804">Transcription</keyword>
<sequence>MSLTRMLFCRESFTFNKLLRHTITPNFLRRFVFSETSKNQHSFTVSYLINSCGLSPESAIRVSKKLNLENGDRPNSVVAFLKSYGFSRNEVALVVIRHPRLLLANTQKTLLPKIEYFYSVGVSRTDLPIILSENPTLLTRSLKNCIVPCFEFFRSVFQSNKEVLTAVKRSKRAFMSNFRTTLFPNVMFLQNLGVPTNCLSLFLKDNPDALIVEPVKFKEVVNEVTKMGFQPRKTTFVLAVSARSLERRRFLWDRCFKIYRRWGWSEDKIFSAFRKHPSCMLLSEKKISMTMDFLVNKMGLHSQMVATYPMILLYNLEKRIIPRCSVIQVLLANRLIRKNVSLYSVLVHREEIFLEKFVMAYQEALPQLLDVYNGKIISPSA</sequence>
<protein>
    <submittedName>
        <fullName evidence="4">Transcription termination factor, mitochondrial/chloroplastic</fullName>
    </submittedName>
</protein>
<keyword evidence="2" id="KW-0805">Transcription regulation</keyword>
<dbReference type="Proteomes" id="UP001370490">
    <property type="component" value="Unassembled WGS sequence"/>
</dbReference>
<gene>
    <name evidence="4" type="ORF">RJ641_019151</name>
</gene>
<evidence type="ECO:0000256" key="3">
    <source>
        <dbReference type="ARBA" id="ARBA00022946"/>
    </source>
</evidence>
<proteinExistence type="inferred from homology"/>
<dbReference type="FunFam" id="1.25.70.10:FF:000001">
    <property type="entry name" value="Mitochondrial transcription termination factor-like"/>
    <property type="match status" value="1"/>
</dbReference>
<dbReference type="GO" id="GO:0003676">
    <property type="term" value="F:nucleic acid binding"/>
    <property type="evidence" value="ECO:0007669"/>
    <property type="project" value="InterPro"/>
</dbReference>
<evidence type="ECO:0000313" key="5">
    <source>
        <dbReference type="Proteomes" id="UP001370490"/>
    </source>
</evidence>
<dbReference type="SMART" id="SM00733">
    <property type="entry name" value="Mterf"/>
    <property type="match status" value="6"/>
</dbReference>
<dbReference type="InterPro" id="IPR003690">
    <property type="entry name" value="MTERF"/>
</dbReference>
<dbReference type="Pfam" id="PF02536">
    <property type="entry name" value="mTERF"/>
    <property type="match status" value="2"/>
</dbReference>
<evidence type="ECO:0000256" key="1">
    <source>
        <dbReference type="ARBA" id="ARBA00007692"/>
    </source>
</evidence>
<evidence type="ECO:0000256" key="2">
    <source>
        <dbReference type="ARBA" id="ARBA00022472"/>
    </source>
</evidence>
<keyword evidence="5" id="KW-1185">Reference proteome</keyword>
<comment type="similarity">
    <text evidence="1">Belongs to the mTERF family.</text>
</comment>